<accession>A0A9D1PCQ1</accession>
<dbReference type="InterPro" id="IPR043964">
    <property type="entry name" value="P-loop_TraG"/>
</dbReference>
<protein>
    <recommendedName>
        <fullName evidence="1">TraG P-loop domain-containing protein</fullName>
    </recommendedName>
</protein>
<dbReference type="Proteomes" id="UP000886814">
    <property type="component" value="Unassembled WGS sequence"/>
</dbReference>
<dbReference type="NCBIfam" id="NF045971">
    <property type="entry name" value="conju_CD1110"/>
    <property type="match status" value="1"/>
</dbReference>
<proteinExistence type="predicted"/>
<evidence type="ECO:0000313" key="2">
    <source>
        <dbReference type="EMBL" id="HIV38810.1"/>
    </source>
</evidence>
<dbReference type="Gene3D" id="3.40.50.300">
    <property type="entry name" value="P-loop containing nucleotide triphosphate hydrolases"/>
    <property type="match status" value="1"/>
</dbReference>
<sequence length="816" mass="93409">MSFFKGKDFTSCKKMTDPVYAAPSCIREMLDIAKVYEDGIFEIETDGGKNRPRLFDKVYEFSDINYINKDNREKEQVCLSFCKFLNSMNVDFKIHVVNEPRNMEEVREKVLIPEKEGQEEGVKELLEANNQLIEKALERGEPQIHKKKYLTVTCRRKSYKDARAYFNVLEAAIYPVFQAMRSKLVELDTQKRMEVLYHYFHDDGIPDFSWTELKKTGRDWKNELVPYSLNNEVRRLDFGEECMQILFVPRLPSSLDESKVLSGLSEVSFFSSVTIDCACIPRSILKEKLEALNLNNEVSINQEMQLNARNKNFSSGPSYQKSKKKEELEDYMDQIDDNDENGFFMQMLVAVRGKNQKELAENVETMKLIGAGMGIHFVIDYNQQLQALNTLLPIGARRVDHMRAMLTSSMVAFQPFHAKDYIQPGGTFFGTNKLTKNIIMLDRKKMKNSNACFFGHSGSGKSMMLKLTEIGQAYVATDDDIFMIDPQNEMEMVTQRFGGQFFDLTASSGIYLNPFEVPEEVMYAVDPKVQAQFIGKKADFVEAFVYSCLKGTIPTGVHKTLIVRCIKKLYDQVFQMKKPKSPVLGDFRQILMEQPEPEARDLYAALEAYTDGTFDMFARDSNLNINNRMVVFGMKNVPNTMWETCMITVMHLLSMRMDYNTSLQKATHFICDEAQYVCRNSSSADQMLKAFITYRKYGGICTACFQNISAILANPDVKDMVSNCDLKVLLDQGGSDRNALSSILELSSTEFQELANPEPGQCLIVYNNQILQCNAYIDPENPLYALYSTNFHERAEEAKKKEALNEDLTEERATAP</sequence>
<name>A0A9D1PCQ1_9FIRM</name>
<dbReference type="PANTHER" id="PTHR30121:SF12">
    <property type="entry name" value="TYPE IV SECRETION SYSTEM PROTEIN CAGE"/>
    <property type="match status" value="1"/>
</dbReference>
<dbReference type="Pfam" id="PF19044">
    <property type="entry name" value="P-loop_TraG"/>
    <property type="match status" value="1"/>
</dbReference>
<organism evidence="2 3">
    <name type="scientific">Candidatus Blautia stercorigallinarum</name>
    <dbReference type="NCBI Taxonomy" id="2838501"/>
    <lineage>
        <taxon>Bacteria</taxon>
        <taxon>Bacillati</taxon>
        <taxon>Bacillota</taxon>
        <taxon>Clostridia</taxon>
        <taxon>Lachnospirales</taxon>
        <taxon>Lachnospiraceae</taxon>
        <taxon>Blautia</taxon>
    </lineage>
</organism>
<comment type="caution">
    <text evidence="2">The sequence shown here is derived from an EMBL/GenBank/DDBJ whole genome shotgun (WGS) entry which is preliminary data.</text>
</comment>
<dbReference type="InterPro" id="IPR051162">
    <property type="entry name" value="T4SS_component"/>
</dbReference>
<evidence type="ECO:0000313" key="3">
    <source>
        <dbReference type="Proteomes" id="UP000886814"/>
    </source>
</evidence>
<gene>
    <name evidence="2" type="ORF">H9747_07405</name>
</gene>
<dbReference type="EMBL" id="DXIQ01000045">
    <property type="protein sequence ID" value="HIV38810.1"/>
    <property type="molecule type" value="Genomic_DNA"/>
</dbReference>
<dbReference type="SUPFAM" id="SSF52540">
    <property type="entry name" value="P-loop containing nucleoside triphosphate hydrolases"/>
    <property type="match status" value="1"/>
</dbReference>
<feature type="domain" description="TraG P-loop" evidence="1">
    <location>
        <begin position="443"/>
        <end position="734"/>
    </location>
</feature>
<evidence type="ECO:0000259" key="1">
    <source>
        <dbReference type="Pfam" id="PF19044"/>
    </source>
</evidence>
<dbReference type="Gene3D" id="1.10.8.730">
    <property type="match status" value="1"/>
</dbReference>
<dbReference type="InterPro" id="IPR027417">
    <property type="entry name" value="P-loop_NTPase"/>
</dbReference>
<dbReference type="PANTHER" id="PTHR30121">
    <property type="entry name" value="UNCHARACTERIZED PROTEIN YJGR-RELATED"/>
    <property type="match status" value="1"/>
</dbReference>
<dbReference type="AlphaFoldDB" id="A0A9D1PCQ1"/>
<reference evidence="2" key="1">
    <citation type="journal article" date="2021" name="PeerJ">
        <title>Extensive microbial diversity within the chicken gut microbiome revealed by metagenomics and culture.</title>
        <authorList>
            <person name="Gilroy R."/>
            <person name="Ravi A."/>
            <person name="Getino M."/>
            <person name="Pursley I."/>
            <person name="Horton D.L."/>
            <person name="Alikhan N.F."/>
            <person name="Baker D."/>
            <person name="Gharbi K."/>
            <person name="Hall N."/>
            <person name="Watson M."/>
            <person name="Adriaenssens E.M."/>
            <person name="Foster-Nyarko E."/>
            <person name="Jarju S."/>
            <person name="Secka A."/>
            <person name="Antonio M."/>
            <person name="Oren A."/>
            <person name="Chaudhuri R.R."/>
            <person name="La Ragione R."/>
            <person name="Hildebrand F."/>
            <person name="Pallen M.J."/>
        </authorList>
    </citation>
    <scope>NUCLEOTIDE SEQUENCE</scope>
    <source>
        <strain evidence="2">CHK195-9823</strain>
    </source>
</reference>
<reference evidence="2" key="2">
    <citation type="submission" date="2021-04" db="EMBL/GenBank/DDBJ databases">
        <authorList>
            <person name="Gilroy R."/>
        </authorList>
    </citation>
    <scope>NUCLEOTIDE SEQUENCE</scope>
    <source>
        <strain evidence="2">CHK195-9823</strain>
    </source>
</reference>